<dbReference type="CDD" id="cd16029">
    <property type="entry name" value="4-S"/>
    <property type="match status" value="1"/>
</dbReference>
<accession>A0A2S2R7K6</accession>
<reference evidence="9" key="1">
    <citation type="submission" date="2018-04" db="EMBL/GenBank/DDBJ databases">
        <title>Transcriptome assembly of Sipha flava.</title>
        <authorList>
            <person name="Scully E.D."/>
            <person name="Geib S.M."/>
            <person name="Palmer N.A."/>
            <person name="Koch K."/>
            <person name="Bradshaw J."/>
            <person name="Heng-Moss T."/>
            <person name="Sarath G."/>
        </authorList>
    </citation>
    <scope>NUCLEOTIDE SEQUENCE</scope>
</reference>
<dbReference type="InterPro" id="IPR047115">
    <property type="entry name" value="ARSB"/>
</dbReference>
<protein>
    <submittedName>
        <fullName evidence="9">Arylsulfatase B</fullName>
    </submittedName>
</protein>
<evidence type="ECO:0000313" key="9">
    <source>
        <dbReference type="EMBL" id="MBY85948.1"/>
    </source>
</evidence>
<keyword evidence="3" id="KW-0479">Metal-binding</keyword>
<dbReference type="PANTHER" id="PTHR10342">
    <property type="entry name" value="ARYLSULFATASE"/>
    <property type="match status" value="1"/>
</dbReference>
<dbReference type="PANTHER" id="PTHR10342:SF273">
    <property type="entry name" value="RE14504P"/>
    <property type="match status" value="1"/>
</dbReference>
<evidence type="ECO:0000256" key="5">
    <source>
        <dbReference type="ARBA" id="ARBA00022837"/>
    </source>
</evidence>
<dbReference type="InterPro" id="IPR000917">
    <property type="entry name" value="Sulfatase_N"/>
</dbReference>
<evidence type="ECO:0000256" key="3">
    <source>
        <dbReference type="ARBA" id="ARBA00022723"/>
    </source>
</evidence>
<organism evidence="9">
    <name type="scientific">Sipha flava</name>
    <name type="common">yellow sugarcane aphid</name>
    <dbReference type="NCBI Taxonomy" id="143950"/>
    <lineage>
        <taxon>Eukaryota</taxon>
        <taxon>Metazoa</taxon>
        <taxon>Ecdysozoa</taxon>
        <taxon>Arthropoda</taxon>
        <taxon>Hexapoda</taxon>
        <taxon>Insecta</taxon>
        <taxon>Pterygota</taxon>
        <taxon>Neoptera</taxon>
        <taxon>Paraneoptera</taxon>
        <taxon>Hemiptera</taxon>
        <taxon>Sternorrhyncha</taxon>
        <taxon>Aphidomorpha</taxon>
        <taxon>Aphidoidea</taxon>
        <taxon>Aphididae</taxon>
        <taxon>Sipha</taxon>
    </lineage>
</organism>
<dbReference type="SUPFAM" id="SSF53649">
    <property type="entry name" value="Alkaline phosphatase-like"/>
    <property type="match status" value="1"/>
</dbReference>
<feature type="transmembrane region" description="Helical" evidence="7">
    <location>
        <begin position="43"/>
        <end position="64"/>
    </location>
</feature>
<dbReference type="GO" id="GO:0008484">
    <property type="term" value="F:sulfuric ester hydrolase activity"/>
    <property type="evidence" value="ECO:0007669"/>
    <property type="project" value="InterPro"/>
</dbReference>
<dbReference type="AlphaFoldDB" id="A0A2S2R7K6"/>
<keyword evidence="5" id="KW-0106">Calcium</keyword>
<feature type="transmembrane region" description="Helical" evidence="7">
    <location>
        <begin position="113"/>
        <end position="131"/>
    </location>
</feature>
<dbReference type="EMBL" id="GGMS01016745">
    <property type="protein sequence ID" value="MBY85948.1"/>
    <property type="molecule type" value="Transcribed_RNA"/>
</dbReference>
<dbReference type="InterPro" id="IPR017850">
    <property type="entry name" value="Alkaline_phosphatase_core_sf"/>
</dbReference>
<evidence type="ECO:0000259" key="8">
    <source>
        <dbReference type="Pfam" id="PF00884"/>
    </source>
</evidence>
<dbReference type="PROSITE" id="PS00149">
    <property type="entry name" value="SULFATASE_2"/>
    <property type="match status" value="1"/>
</dbReference>
<evidence type="ECO:0000256" key="7">
    <source>
        <dbReference type="SAM" id="Phobius"/>
    </source>
</evidence>
<evidence type="ECO:0000256" key="1">
    <source>
        <dbReference type="ARBA" id="ARBA00001913"/>
    </source>
</evidence>
<evidence type="ECO:0000256" key="6">
    <source>
        <dbReference type="ARBA" id="ARBA00023180"/>
    </source>
</evidence>
<sequence length="446" mass="50270">MNGKNNTAILLVLFIVDFKNTVDYIIDFIIKKILFLCLKHCQYIVNVIVIVYSLYLALISSSKFDLDGIVSTTHSLFLNMTYFLIYNLHIIIVNLHNTFQTTSTGTMNVSIRYFSYILIIILSSLSTSCSVQKELKKQPHIVLIIADDLGWNDVGFHGSIQIPTPNIDALAYNGVVLNRHYVQPTCSPSRAALLTGKYPIRYGLQGLPIIAGETKALPLEEKVLPQYLKDLGYSTHLVGKWHLGSHQKLFTPIKRGFDTHFGYWNGFISYRNSTHAMNSMSGKDARRGFQRVGNEMVDRYATDIFTEEANNVIKFCKNQTKPMFLMVSHLAVHTGVPGPNILEVSNRTKNDIRFNYIENKERRLYAGMLTSLDESVGRVIESLDNNGMLEDSIVLFISDNGAPADDPIWGFGNSGSNWPLRGVRTHKRTKITNAQERSCAIHHASV</sequence>
<gene>
    <name evidence="9" type="primary">Arsb_2</name>
    <name evidence="9" type="ORF">g.107724</name>
</gene>
<dbReference type="Pfam" id="PF00884">
    <property type="entry name" value="Sulfatase"/>
    <property type="match status" value="1"/>
</dbReference>
<dbReference type="Gene3D" id="3.40.720.10">
    <property type="entry name" value="Alkaline Phosphatase, subunit A"/>
    <property type="match status" value="1"/>
</dbReference>
<dbReference type="InterPro" id="IPR024607">
    <property type="entry name" value="Sulfatase_CS"/>
</dbReference>
<evidence type="ECO:0000256" key="2">
    <source>
        <dbReference type="ARBA" id="ARBA00008779"/>
    </source>
</evidence>
<dbReference type="OrthoDB" id="103349at2759"/>
<feature type="domain" description="Sulfatase N-terminal" evidence="8">
    <location>
        <begin position="139"/>
        <end position="409"/>
    </location>
</feature>
<dbReference type="GO" id="GO:0046872">
    <property type="term" value="F:metal ion binding"/>
    <property type="evidence" value="ECO:0007669"/>
    <property type="project" value="UniProtKB-KW"/>
</dbReference>
<keyword evidence="6" id="KW-0325">Glycoprotein</keyword>
<comment type="cofactor">
    <cofactor evidence="1">
        <name>Ca(2+)</name>
        <dbReference type="ChEBI" id="CHEBI:29108"/>
    </cofactor>
</comment>
<feature type="transmembrane region" description="Helical" evidence="7">
    <location>
        <begin position="76"/>
        <end position="93"/>
    </location>
</feature>
<proteinExistence type="inferred from homology"/>
<keyword evidence="7" id="KW-0472">Membrane</keyword>
<keyword evidence="7" id="KW-1133">Transmembrane helix</keyword>
<evidence type="ECO:0000256" key="4">
    <source>
        <dbReference type="ARBA" id="ARBA00022801"/>
    </source>
</evidence>
<name>A0A2S2R7K6_9HEMI</name>
<comment type="similarity">
    <text evidence="2">Belongs to the sulfatase family.</text>
</comment>
<keyword evidence="4" id="KW-0378">Hydrolase</keyword>
<keyword evidence="7" id="KW-0812">Transmembrane</keyword>
<dbReference type="PROSITE" id="PS00523">
    <property type="entry name" value="SULFATASE_1"/>
    <property type="match status" value="1"/>
</dbReference>